<dbReference type="Proteomes" id="UP001231915">
    <property type="component" value="Unassembled WGS sequence"/>
</dbReference>
<accession>A0ABT7ET89</accession>
<evidence type="ECO:0000313" key="4">
    <source>
        <dbReference type="Proteomes" id="UP001231915"/>
    </source>
</evidence>
<dbReference type="PANTHER" id="PTHR11675:SF126">
    <property type="entry name" value="RICIN B LECTIN DOMAIN-CONTAINING PROTEIN"/>
    <property type="match status" value="1"/>
</dbReference>
<comment type="caution">
    <text evidence="3">The sequence shown here is derived from an EMBL/GenBank/DDBJ whole genome shotgun (WGS) entry which is preliminary data.</text>
</comment>
<keyword evidence="3" id="KW-0328">Glycosyltransferase</keyword>
<evidence type="ECO:0000256" key="1">
    <source>
        <dbReference type="ARBA" id="ARBA00023157"/>
    </source>
</evidence>
<dbReference type="EC" id="2.4.-.-" evidence="3"/>
<dbReference type="InterPro" id="IPR001173">
    <property type="entry name" value="Glyco_trans_2-like"/>
</dbReference>
<dbReference type="EMBL" id="JASJUT010000016">
    <property type="protein sequence ID" value="MDK2598268.1"/>
    <property type="molecule type" value="Genomic_DNA"/>
</dbReference>
<gene>
    <name evidence="3" type="ORF">QNM18_24755</name>
</gene>
<dbReference type="Gene3D" id="3.90.550.10">
    <property type="entry name" value="Spore Coat Polysaccharide Biosynthesis Protein SpsA, Chain A"/>
    <property type="match status" value="1"/>
</dbReference>
<dbReference type="PANTHER" id="PTHR11675">
    <property type="entry name" value="N-ACETYLGALACTOSAMINYLTRANSFERASE"/>
    <property type="match status" value="1"/>
</dbReference>
<dbReference type="Pfam" id="PF00535">
    <property type="entry name" value="Glycos_transf_2"/>
    <property type="match status" value="1"/>
</dbReference>
<keyword evidence="3" id="KW-0808">Transferase</keyword>
<proteinExistence type="predicted"/>
<keyword evidence="1" id="KW-1015">Disulfide bond</keyword>
<dbReference type="SUPFAM" id="SSF53448">
    <property type="entry name" value="Nucleotide-diphospho-sugar transferases"/>
    <property type="match status" value="1"/>
</dbReference>
<organism evidence="3 4">
    <name type="scientific">Pseudoalteromonas obscura</name>
    <dbReference type="NCBI Taxonomy" id="3048491"/>
    <lineage>
        <taxon>Bacteria</taxon>
        <taxon>Pseudomonadati</taxon>
        <taxon>Pseudomonadota</taxon>
        <taxon>Gammaproteobacteria</taxon>
        <taxon>Alteromonadales</taxon>
        <taxon>Pseudoalteromonadaceae</taxon>
        <taxon>Pseudoalteromonas</taxon>
    </lineage>
</organism>
<evidence type="ECO:0000313" key="3">
    <source>
        <dbReference type="EMBL" id="MDK2598268.1"/>
    </source>
</evidence>
<evidence type="ECO:0000259" key="2">
    <source>
        <dbReference type="Pfam" id="PF00535"/>
    </source>
</evidence>
<dbReference type="GO" id="GO:0016757">
    <property type="term" value="F:glycosyltransferase activity"/>
    <property type="evidence" value="ECO:0007669"/>
    <property type="project" value="UniProtKB-KW"/>
</dbReference>
<keyword evidence="4" id="KW-1185">Reference proteome</keyword>
<feature type="domain" description="Glycosyltransferase 2-like" evidence="2">
    <location>
        <begin position="4"/>
        <end position="124"/>
    </location>
</feature>
<dbReference type="InterPro" id="IPR029044">
    <property type="entry name" value="Nucleotide-diphossugar_trans"/>
</dbReference>
<name>A0ABT7ET89_9GAMM</name>
<sequence>MSLSIIIPFLNEGINVEKTVTSIFSTVKGDVEVVLINDASDDDFAYESVAKQYHCEYIRNSFRVGVAACRDLGVKLASNEAVMFLDAHMQFFQTGWDKLVLERVLHEPNTIFCARSVYMNLNWEVVSNAPQGCGAFIPFENVQDFLATKWLINPTDDHSIPCIFGAAYCFNKSFYEQLGGLSGLLQWGGDEQFLSAKAFMFGGRCALLPELSVGHVYREIYPYECSQTLNVYNQLYIASVLQPKASADRMVNRFLNSVSQVEGARDLLDDMREEVQAHREYYLSFLNKRSFAEFLAYNEAFRHRH</sequence>
<protein>
    <submittedName>
        <fullName evidence="3">Glycosyltransferase</fullName>
        <ecNumber evidence="3">2.4.-.-</ecNumber>
    </submittedName>
</protein>
<dbReference type="RefSeq" id="WP_284138727.1">
    <property type="nucleotide sequence ID" value="NZ_JASJUT010000016.1"/>
</dbReference>
<reference evidence="3 4" key="1">
    <citation type="submission" date="2023-05" db="EMBL/GenBank/DDBJ databases">
        <title>Pseudoalteromonas ardens sp. nov., Pseudoalteromonas obscura sp. nov., and Pseudoalteromonas umbrosa sp. nov., isolated from the coral Montipora capitata.</title>
        <authorList>
            <person name="Thomas E.M."/>
            <person name="Smith E.M."/>
            <person name="Papke E."/>
            <person name="Shlafstein M.D."/>
            <person name="Oline D.K."/>
            <person name="Videau P."/>
            <person name="Saw J.H."/>
            <person name="Strangman W.K."/>
            <person name="Ushijima B."/>
        </authorList>
    </citation>
    <scope>NUCLEOTIDE SEQUENCE [LARGE SCALE GENOMIC DNA]</scope>
    <source>
        <strain evidence="3 4">P94</strain>
    </source>
</reference>